<evidence type="ECO:0000313" key="3">
    <source>
        <dbReference type="Proteomes" id="UP000243820"/>
    </source>
</evidence>
<keyword evidence="3" id="KW-1185">Reference proteome</keyword>
<comment type="caution">
    <text evidence="2">The sequence shown here is derived from an EMBL/GenBank/DDBJ whole genome shotgun (WGS) entry which is preliminary data.</text>
</comment>
<dbReference type="Gene3D" id="3.30.70.20">
    <property type="match status" value="1"/>
</dbReference>
<dbReference type="PANTHER" id="PTHR43122:SF2">
    <property type="entry name" value="FERREDOXIN SUBUNIT OF PYRUVATE:FLAVODOXIN OXIDOREDUCTASE"/>
    <property type="match status" value="1"/>
</dbReference>
<dbReference type="PROSITE" id="PS51379">
    <property type="entry name" value="4FE4S_FER_2"/>
    <property type="match status" value="2"/>
</dbReference>
<dbReference type="InterPro" id="IPR017896">
    <property type="entry name" value="4Fe4S_Fe-S-bd"/>
</dbReference>
<dbReference type="GO" id="GO:0016491">
    <property type="term" value="F:oxidoreductase activity"/>
    <property type="evidence" value="ECO:0007669"/>
    <property type="project" value="UniProtKB-ARBA"/>
</dbReference>
<sequence>MKLMVEFDSDGVQYPNIAAAILRSGVMVNVERALIDGDEGWALLDVDDNDAGRFIAALTRKGVTIRIQKDAVSHNRTDCVDCGLCISICQKQVFSFDENWQLVVDSERCVLCGRCATYCPQRALSIQK</sequence>
<dbReference type="EMBL" id="LMVO01000043">
    <property type="protein sequence ID" value="PAV08789.1"/>
    <property type="molecule type" value="Genomic_DNA"/>
</dbReference>
<organism evidence="2 3">
    <name type="scientific">Methanocorpusculum parvum</name>
    <dbReference type="NCBI Taxonomy" id="2193"/>
    <lineage>
        <taxon>Archaea</taxon>
        <taxon>Methanobacteriati</taxon>
        <taxon>Methanobacteriota</taxon>
        <taxon>Stenosarchaea group</taxon>
        <taxon>Methanomicrobia</taxon>
        <taxon>Methanomicrobiales</taxon>
        <taxon>Methanocorpusculaceae</taxon>
        <taxon>Methanocorpusculum</taxon>
    </lineage>
</organism>
<dbReference type="Proteomes" id="UP000243820">
    <property type="component" value="Unassembled WGS sequence"/>
</dbReference>
<gene>
    <name evidence="2" type="ORF">ASJ83_00225</name>
</gene>
<feature type="domain" description="4Fe-4S ferredoxin-type" evidence="1">
    <location>
        <begin position="70"/>
        <end position="99"/>
    </location>
</feature>
<evidence type="ECO:0000259" key="1">
    <source>
        <dbReference type="PROSITE" id="PS51379"/>
    </source>
</evidence>
<protein>
    <submittedName>
        <fullName evidence="2">[Fe-S]-binding protein</fullName>
    </submittedName>
</protein>
<accession>A0AAX0Q6R9</accession>
<dbReference type="AlphaFoldDB" id="A0AAX0Q6R9"/>
<name>A0AAX0Q6R9_9EURY</name>
<dbReference type="PANTHER" id="PTHR43122">
    <property type="entry name" value="FERREDOXIN SUBUNIT OF PYRUVATE:FLAVODOXIN OXIDOREDUCTASE-RELATED"/>
    <property type="match status" value="1"/>
</dbReference>
<feature type="domain" description="4Fe-4S ferredoxin-type" evidence="1">
    <location>
        <begin position="100"/>
        <end position="128"/>
    </location>
</feature>
<proteinExistence type="predicted"/>
<dbReference type="PROSITE" id="PS00198">
    <property type="entry name" value="4FE4S_FER_1"/>
    <property type="match status" value="1"/>
</dbReference>
<evidence type="ECO:0000313" key="2">
    <source>
        <dbReference type="EMBL" id="PAV08789.1"/>
    </source>
</evidence>
<dbReference type="InterPro" id="IPR017900">
    <property type="entry name" value="4Fe4S_Fe_S_CS"/>
</dbReference>
<dbReference type="Pfam" id="PF12838">
    <property type="entry name" value="Fer4_7"/>
    <property type="match status" value="1"/>
</dbReference>
<reference evidence="2 3" key="1">
    <citation type="journal article" date="2017" name="BMC Genomics">
        <title>Genomic analysis of methanogenic archaea reveals a shift towards energy conservation.</title>
        <authorList>
            <person name="Gilmore S.P."/>
            <person name="Henske J.K."/>
            <person name="Sexton J.A."/>
            <person name="Solomon K.V."/>
            <person name="Seppala S."/>
            <person name="Yoo J.I."/>
            <person name="Huyett L.M."/>
            <person name="Pressman A."/>
            <person name="Cogan J.Z."/>
            <person name="Kivenson V."/>
            <person name="Peng X."/>
            <person name="Tan Y."/>
            <person name="Valentine D.L."/>
            <person name="O'Malley M.A."/>
        </authorList>
    </citation>
    <scope>NUCLEOTIDE SEQUENCE [LARGE SCALE GENOMIC DNA]</scope>
    <source>
        <strain evidence="2 3">XII</strain>
    </source>
</reference>
<dbReference type="SUPFAM" id="SSF54862">
    <property type="entry name" value="4Fe-4S ferredoxins"/>
    <property type="match status" value="1"/>
</dbReference>